<proteinExistence type="predicted"/>
<comment type="subcellular location">
    <subcellularLocation>
        <location evidence="1">Cell membrane</location>
        <topology evidence="1">Multi-pass membrane protein</topology>
    </subcellularLocation>
</comment>
<dbReference type="InterPro" id="IPR002751">
    <property type="entry name" value="CbiM/NikMN"/>
</dbReference>
<reference evidence="8 9" key="1">
    <citation type="submission" date="2018-11" db="EMBL/GenBank/DDBJ databases">
        <authorList>
            <person name="Ye M.-Q."/>
            <person name="Du Z.-J."/>
        </authorList>
    </citation>
    <scope>NUCLEOTIDE SEQUENCE [LARGE SCALE GENOMIC DNA]</scope>
    <source>
        <strain evidence="8 9">U0105</strain>
    </source>
</reference>
<dbReference type="Proteomes" id="UP000275281">
    <property type="component" value="Unassembled WGS sequence"/>
</dbReference>
<feature type="transmembrane region" description="Helical" evidence="7">
    <location>
        <begin position="172"/>
        <end position="197"/>
    </location>
</feature>
<gene>
    <name evidence="8" type="ORF">DRW07_06915</name>
</gene>
<dbReference type="RefSeq" id="WP_124027162.1">
    <property type="nucleotide sequence ID" value="NZ_JBHRSN010000015.1"/>
</dbReference>
<feature type="transmembrane region" description="Helical" evidence="7">
    <location>
        <begin position="100"/>
        <end position="123"/>
    </location>
</feature>
<dbReference type="EMBL" id="RPOK01000002">
    <property type="protein sequence ID" value="RPJ67259.1"/>
    <property type="molecule type" value="Genomic_DNA"/>
</dbReference>
<dbReference type="Gene3D" id="1.10.1760.20">
    <property type="match status" value="1"/>
</dbReference>
<sequence>MTLLQIATLAGFCGLLFYISRHLPLHDLLQNNRQQHLVFGCAAAVFTLWLFRAGIYEGLSVHFLWLPALALTLGLRWGIICATMALLGVTAVGIESWSMFGVNGLLGIVLPMSLSYLVLMLAFHKLPRHLFVYIFICAFFPGALGIASKMFFLTGYYTLDGLYTWQVAFDNYLILTPLMLFPEAMLNGMTMTLLVIYKPDWVYTFHDKFYLDK</sequence>
<evidence type="ECO:0000256" key="4">
    <source>
        <dbReference type="ARBA" id="ARBA00022692"/>
    </source>
</evidence>
<keyword evidence="4 7" id="KW-0812">Transmembrane</keyword>
<keyword evidence="2" id="KW-0813">Transport</keyword>
<evidence type="ECO:0000256" key="7">
    <source>
        <dbReference type="SAM" id="Phobius"/>
    </source>
</evidence>
<feature type="transmembrane region" description="Helical" evidence="7">
    <location>
        <begin position="37"/>
        <end position="56"/>
    </location>
</feature>
<evidence type="ECO:0000313" key="8">
    <source>
        <dbReference type="EMBL" id="RPJ67259.1"/>
    </source>
</evidence>
<evidence type="ECO:0000256" key="6">
    <source>
        <dbReference type="ARBA" id="ARBA00023136"/>
    </source>
</evidence>
<dbReference type="Pfam" id="PF01891">
    <property type="entry name" value="CbiM"/>
    <property type="match status" value="1"/>
</dbReference>
<accession>A0A3N5Y8A9</accession>
<dbReference type="GO" id="GO:0005886">
    <property type="term" value="C:plasma membrane"/>
    <property type="evidence" value="ECO:0007669"/>
    <property type="project" value="UniProtKB-SubCell"/>
</dbReference>
<organism evidence="8 9">
    <name type="scientific">Alteromonas sediminis</name>
    <dbReference type="NCBI Taxonomy" id="2259342"/>
    <lineage>
        <taxon>Bacteria</taxon>
        <taxon>Pseudomonadati</taxon>
        <taxon>Pseudomonadota</taxon>
        <taxon>Gammaproteobacteria</taxon>
        <taxon>Alteromonadales</taxon>
        <taxon>Alteromonadaceae</taxon>
        <taxon>Alteromonas/Salinimonas group</taxon>
        <taxon>Alteromonas</taxon>
    </lineage>
</organism>
<feature type="transmembrane region" description="Helical" evidence="7">
    <location>
        <begin position="68"/>
        <end position="94"/>
    </location>
</feature>
<dbReference type="GO" id="GO:0000041">
    <property type="term" value="P:transition metal ion transport"/>
    <property type="evidence" value="ECO:0007669"/>
    <property type="project" value="InterPro"/>
</dbReference>
<name>A0A3N5Y8A9_9ALTE</name>
<protein>
    <recommendedName>
        <fullName evidence="10">Energy-coupling factor ABC transporter permease</fullName>
    </recommendedName>
</protein>
<comment type="caution">
    <text evidence="8">The sequence shown here is derived from an EMBL/GenBank/DDBJ whole genome shotgun (WGS) entry which is preliminary data.</text>
</comment>
<keyword evidence="6 7" id="KW-0472">Membrane</keyword>
<evidence type="ECO:0000256" key="1">
    <source>
        <dbReference type="ARBA" id="ARBA00004651"/>
    </source>
</evidence>
<evidence type="ECO:0000313" key="9">
    <source>
        <dbReference type="Proteomes" id="UP000275281"/>
    </source>
</evidence>
<keyword evidence="9" id="KW-1185">Reference proteome</keyword>
<dbReference type="OrthoDB" id="5297929at2"/>
<evidence type="ECO:0008006" key="10">
    <source>
        <dbReference type="Google" id="ProtNLM"/>
    </source>
</evidence>
<evidence type="ECO:0000256" key="2">
    <source>
        <dbReference type="ARBA" id="ARBA00022448"/>
    </source>
</evidence>
<feature type="transmembrane region" description="Helical" evidence="7">
    <location>
        <begin position="130"/>
        <end position="152"/>
    </location>
</feature>
<dbReference type="AlphaFoldDB" id="A0A3N5Y8A9"/>
<keyword evidence="3" id="KW-1003">Cell membrane</keyword>
<evidence type="ECO:0000256" key="5">
    <source>
        <dbReference type="ARBA" id="ARBA00022989"/>
    </source>
</evidence>
<keyword evidence="5 7" id="KW-1133">Transmembrane helix</keyword>
<evidence type="ECO:0000256" key="3">
    <source>
        <dbReference type="ARBA" id="ARBA00022475"/>
    </source>
</evidence>